<evidence type="ECO:0000313" key="1">
    <source>
        <dbReference type="EMBL" id="RGU56288.1"/>
    </source>
</evidence>
<gene>
    <name evidence="1" type="ORF">DWW57_09750</name>
</gene>
<name>A0A412TR87_9BACT</name>
<dbReference type="AlphaFoldDB" id="A0A412TR87"/>
<protein>
    <submittedName>
        <fullName evidence="1">Type IX secretion system membrane protein PorP/SprF</fullName>
    </submittedName>
</protein>
<reference evidence="1 2" key="1">
    <citation type="submission" date="2018-08" db="EMBL/GenBank/DDBJ databases">
        <title>A genome reference for cultivated species of the human gut microbiota.</title>
        <authorList>
            <person name="Zou Y."/>
            <person name="Xue W."/>
            <person name="Luo G."/>
        </authorList>
    </citation>
    <scope>NUCLEOTIDE SEQUENCE [LARGE SCALE GENOMIC DNA]</scope>
    <source>
        <strain evidence="1 2">AF16-14</strain>
    </source>
</reference>
<sequence>MRVFIKNRILFYFIFFIYTPASFAQDYSFSQFWENRIYYNPSFVGLNEGEFNGQLTYRKLWPKFPGNFSTIFFSADLKTYNNYGFGLSVISSDEGGGFIKSNSIGLSYSWRGYFNKEKNIYFQLGVKGSYYDERLNPNKYIYSGNLHEIYGNILPLPALDIVNEKQNYWDFSTGFMIYVPWERHYREFMHNFIGFSVNHFTRSKDNFIEENARIPIKLSLQWNSFIRTSLYSLDKKSSLYVCPGLLYENRGDRLLSPSSFDNFIVGSDITTDPLFGGVWYSSQLLNSDKENYKAIIFKLGLKLNSANKKFEYRLAYSYDMSLGNLVKSTEGSHEISFNITYRFNAKYRYNIFSF</sequence>
<dbReference type="Proteomes" id="UP000284243">
    <property type="component" value="Unassembled WGS sequence"/>
</dbReference>
<accession>A0A412TR87</accession>
<evidence type="ECO:0000313" key="2">
    <source>
        <dbReference type="Proteomes" id="UP000284243"/>
    </source>
</evidence>
<dbReference type="RefSeq" id="WP_118160373.1">
    <property type="nucleotide sequence ID" value="NZ_JADNGC010000004.1"/>
</dbReference>
<dbReference type="EMBL" id="QRYC01000011">
    <property type="protein sequence ID" value="RGU56288.1"/>
    <property type="molecule type" value="Genomic_DNA"/>
</dbReference>
<proteinExistence type="predicted"/>
<comment type="caution">
    <text evidence="1">The sequence shown here is derived from an EMBL/GenBank/DDBJ whole genome shotgun (WGS) entry which is preliminary data.</text>
</comment>
<dbReference type="InterPro" id="IPR019861">
    <property type="entry name" value="PorP/SprF_Bacteroidetes"/>
</dbReference>
<organism evidence="1 2">
    <name type="scientific">Odoribacter splanchnicus</name>
    <dbReference type="NCBI Taxonomy" id="28118"/>
    <lineage>
        <taxon>Bacteria</taxon>
        <taxon>Pseudomonadati</taxon>
        <taxon>Bacteroidota</taxon>
        <taxon>Bacteroidia</taxon>
        <taxon>Bacteroidales</taxon>
        <taxon>Odoribacteraceae</taxon>
        <taxon>Odoribacter</taxon>
    </lineage>
</organism>
<dbReference type="NCBIfam" id="TIGR03519">
    <property type="entry name" value="T9SS_PorP_fam"/>
    <property type="match status" value="1"/>
</dbReference>
<dbReference type="Pfam" id="PF11751">
    <property type="entry name" value="PorP_SprF"/>
    <property type="match status" value="1"/>
</dbReference>